<keyword evidence="13" id="KW-1185">Reference proteome</keyword>
<proteinExistence type="inferred from homology"/>
<dbReference type="CDD" id="cd12113">
    <property type="entry name" value="PHP_PolIIIA_DnaE3"/>
    <property type="match status" value="1"/>
</dbReference>
<dbReference type="EC" id="2.7.7.7" evidence="3"/>
<evidence type="ECO:0000259" key="11">
    <source>
        <dbReference type="SMART" id="SM00481"/>
    </source>
</evidence>
<dbReference type="InterPro" id="IPR004013">
    <property type="entry name" value="PHP_dom"/>
</dbReference>
<evidence type="ECO:0000256" key="10">
    <source>
        <dbReference type="ARBA" id="ARBA00049244"/>
    </source>
</evidence>
<dbReference type="InterPro" id="IPR029460">
    <property type="entry name" value="DNAPol_HHH"/>
</dbReference>
<dbReference type="Pfam" id="PF14579">
    <property type="entry name" value="HHH_6"/>
    <property type="match status" value="1"/>
</dbReference>
<dbReference type="GO" id="GO:0006260">
    <property type="term" value="P:DNA replication"/>
    <property type="evidence" value="ECO:0007669"/>
    <property type="project" value="UniProtKB-KW"/>
</dbReference>
<dbReference type="NCBIfam" id="TIGR00594">
    <property type="entry name" value="polc"/>
    <property type="match status" value="1"/>
</dbReference>
<dbReference type="STRING" id="1123382.SAMN02745221_01066"/>
<dbReference type="InterPro" id="IPR016195">
    <property type="entry name" value="Pol/histidinol_Pase-like"/>
</dbReference>
<comment type="function">
    <text evidence="9">DNA polymerase III is a complex, multichain enzyme responsible for most of the replicative synthesis in bacteria. This DNA polymerase also exhibits 3' to 5' exonuclease activity. The alpha chain is the DNA polymerase.</text>
</comment>
<sequence length="1131" mass="129054">MRRGFVHLHNHTEYSLLDGACRIKELVKRACELEMPALAITDHGVLYGVIDFYREAKKQGIKPVIGCEVYVATRSRFDREVKLDDDQYHLVLLCADDKGYKNLIELVSKAYLEGFYYKPRVDRELLAKHHEGLIALSGCVAGEIPQLILKGQYDKALQTSLFMDELFGRGNFYLELQDHGLKEEKYICSELKRISQATGIPLVATNDVHYIDRKDAPVHDVLLCIQTASTIDDEKRLRFPNSEFYLKSEQEMRDLFADYPEALENTWLIAERCHLDFHFGQFHLPYFTIPAGYTEESYLTELVEKKFKEKFPHPSRELENRLSYELKIINEMGFAPYFLIVQDLVNWARANRIPVGPGRGSAAGSLVSYVLGITTIDPIKYDLLFERFLNPERISMPDIDIDFCFEKRDKVIEYIINKYGADKVAQIITFGTMAARAAIRDVGRALNVPYSEVDRIAKMVPAELGVTIDRALKVSPELMQAYASDYTTRRIVDIARALEGMPRHASIHAAGVVIGREKLTSILPLQKTPEGHVVTQFAKETVEDIGLLKMDILGLRTLTVIERAVNIIEKVHGVKIQMENIPLDDPEVYKLLSRGDTIGVFQLESDGLRRILTELKPGCFEDIIAVIALYRPGPLGSGMVEDFINRKHGRQKIEYPHPALEGILQETYGVMLYQEQVMRVAEELAGFTLGEADVLRRAMGKKKPEELKAQRDKFINGARQNGVDAEVAGHIFDLMESFAGYGFNKSHSAAYAMISYQTAYLKAHYPTEYMCAFLSSVIDNQDKVVFYIKECRRLGIKILPPDINESFENFTVVKEGIRFGLGAIKNVGLAAVKNIVEVRREKPFASFFDFCRRVDWGVINKRMLENLIAAGCFDSLGITRKQAFMVMEEYMELAVKIRESEYSDQLSLFGETEEVFKEPSLPEVGELSGDELLRREKEALGFYVSRNPLEEYRNVLPLLATHSLDELKMKEEEVHVQVAGMVAEVRRLTSRKGENYARFNVEDLTGRMEAFLFPSAYRSNINNLRTDYPLVIEGYYNNQDEEPKLIVNRIKRLSSDINELHIRLPEGVQDENGLKDMLIGLLRKNKGKARVILYRRQGKPVILKDDYNVKPSLELKQELEKMCGKGNVWFA</sequence>
<comment type="subcellular location">
    <subcellularLocation>
        <location evidence="1">Cytoplasm</location>
    </subcellularLocation>
</comment>
<dbReference type="PANTHER" id="PTHR32294">
    <property type="entry name" value="DNA POLYMERASE III SUBUNIT ALPHA"/>
    <property type="match status" value="1"/>
</dbReference>
<dbReference type="RefSeq" id="WP_073091093.1">
    <property type="nucleotide sequence ID" value="NZ_FQWY01000014.1"/>
</dbReference>
<dbReference type="GO" id="GO:0003676">
    <property type="term" value="F:nucleic acid binding"/>
    <property type="evidence" value="ECO:0007669"/>
    <property type="project" value="InterPro"/>
</dbReference>
<protein>
    <recommendedName>
        <fullName evidence="4">DNA polymerase III subunit alpha</fullName>
        <ecNumber evidence="3">2.7.7.7</ecNumber>
    </recommendedName>
</protein>
<evidence type="ECO:0000256" key="9">
    <source>
        <dbReference type="ARBA" id="ARBA00025611"/>
    </source>
</evidence>
<gene>
    <name evidence="12" type="ORF">SAMN02745221_01066</name>
</gene>
<organism evidence="12 13">
    <name type="scientific">Thermosyntropha lipolytica DSM 11003</name>
    <dbReference type="NCBI Taxonomy" id="1123382"/>
    <lineage>
        <taxon>Bacteria</taxon>
        <taxon>Bacillati</taxon>
        <taxon>Bacillota</taxon>
        <taxon>Clostridia</taxon>
        <taxon>Eubacteriales</taxon>
        <taxon>Syntrophomonadaceae</taxon>
        <taxon>Thermosyntropha</taxon>
    </lineage>
</organism>
<dbReference type="Proteomes" id="UP000242329">
    <property type="component" value="Unassembled WGS sequence"/>
</dbReference>
<keyword evidence="5" id="KW-0808">Transferase</keyword>
<evidence type="ECO:0000256" key="3">
    <source>
        <dbReference type="ARBA" id="ARBA00012417"/>
    </source>
</evidence>
<dbReference type="NCBIfam" id="NF004226">
    <property type="entry name" value="PRK05673.1"/>
    <property type="match status" value="1"/>
</dbReference>
<dbReference type="InterPro" id="IPR003141">
    <property type="entry name" value="Pol/His_phosphatase_N"/>
</dbReference>
<dbReference type="EMBL" id="FQWY01000014">
    <property type="protein sequence ID" value="SHG83114.1"/>
    <property type="molecule type" value="Genomic_DNA"/>
</dbReference>
<evidence type="ECO:0000256" key="8">
    <source>
        <dbReference type="ARBA" id="ARBA00022932"/>
    </source>
</evidence>
<evidence type="ECO:0000256" key="4">
    <source>
        <dbReference type="ARBA" id="ARBA00019114"/>
    </source>
</evidence>
<dbReference type="Pfam" id="PF07733">
    <property type="entry name" value="DNA_pol3_alpha"/>
    <property type="match status" value="1"/>
</dbReference>
<dbReference type="GO" id="GO:0005737">
    <property type="term" value="C:cytoplasm"/>
    <property type="evidence" value="ECO:0007669"/>
    <property type="project" value="UniProtKB-SubCell"/>
</dbReference>
<evidence type="ECO:0000256" key="5">
    <source>
        <dbReference type="ARBA" id="ARBA00022679"/>
    </source>
</evidence>
<dbReference type="SMART" id="SM00481">
    <property type="entry name" value="POLIIIAc"/>
    <property type="match status" value="1"/>
</dbReference>
<dbReference type="PANTHER" id="PTHR32294:SF0">
    <property type="entry name" value="DNA POLYMERASE III SUBUNIT ALPHA"/>
    <property type="match status" value="1"/>
</dbReference>
<dbReference type="Gene3D" id="3.20.20.140">
    <property type="entry name" value="Metal-dependent hydrolases"/>
    <property type="match status" value="1"/>
</dbReference>
<dbReference type="Pfam" id="PF01336">
    <property type="entry name" value="tRNA_anti-codon"/>
    <property type="match status" value="1"/>
</dbReference>
<dbReference type="InterPro" id="IPR040982">
    <property type="entry name" value="DNA_pol3_finger"/>
</dbReference>
<evidence type="ECO:0000256" key="7">
    <source>
        <dbReference type="ARBA" id="ARBA00022705"/>
    </source>
</evidence>
<dbReference type="InterPro" id="IPR004365">
    <property type="entry name" value="NA-bd_OB_tRNA"/>
</dbReference>
<accession>A0A1M5N0M0</accession>
<dbReference type="Pfam" id="PF17657">
    <property type="entry name" value="DNA_pol3_finger"/>
    <property type="match status" value="1"/>
</dbReference>
<name>A0A1M5N0M0_9FIRM</name>
<dbReference type="InterPro" id="IPR041931">
    <property type="entry name" value="DNA_pol3_alpha_thumb_dom"/>
</dbReference>
<dbReference type="InterPro" id="IPR004805">
    <property type="entry name" value="DnaE2/DnaE/PolC"/>
</dbReference>
<dbReference type="InterPro" id="IPR011708">
    <property type="entry name" value="DNA_pol3_alpha_NTPase_dom"/>
</dbReference>
<keyword evidence="8" id="KW-0239">DNA-directed DNA polymerase</keyword>
<dbReference type="GO" id="GO:0003887">
    <property type="term" value="F:DNA-directed DNA polymerase activity"/>
    <property type="evidence" value="ECO:0007669"/>
    <property type="project" value="UniProtKB-KW"/>
</dbReference>
<dbReference type="CDD" id="cd04485">
    <property type="entry name" value="DnaE_OBF"/>
    <property type="match status" value="1"/>
</dbReference>
<comment type="similarity">
    <text evidence="2">Belongs to the DNA polymerase type-C family. DnaE subfamily.</text>
</comment>
<evidence type="ECO:0000256" key="6">
    <source>
        <dbReference type="ARBA" id="ARBA00022695"/>
    </source>
</evidence>
<dbReference type="AlphaFoldDB" id="A0A1M5N0M0"/>
<reference evidence="13" key="1">
    <citation type="submission" date="2016-11" db="EMBL/GenBank/DDBJ databases">
        <authorList>
            <person name="Varghese N."/>
            <person name="Submissions S."/>
        </authorList>
    </citation>
    <scope>NUCLEOTIDE SEQUENCE [LARGE SCALE GENOMIC DNA]</scope>
    <source>
        <strain evidence="13">DSM 11003</strain>
    </source>
</reference>
<dbReference type="NCBIfam" id="NF005298">
    <property type="entry name" value="PRK06826.1"/>
    <property type="match status" value="1"/>
</dbReference>
<dbReference type="OrthoDB" id="9803237at2"/>
<dbReference type="SUPFAM" id="SSF89550">
    <property type="entry name" value="PHP domain-like"/>
    <property type="match status" value="1"/>
</dbReference>
<keyword evidence="6" id="KW-0548">Nucleotidyltransferase</keyword>
<evidence type="ECO:0000313" key="13">
    <source>
        <dbReference type="Proteomes" id="UP000242329"/>
    </source>
</evidence>
<feature type="domain" description="Polymerase/histidinol phosphatase N-terminal" evidence="11">
    <location>
        <begin position="6"/>
        <end position="73"/>
    </location>
</feature>
<keyword evidence="7" id="KW-0235">DNA replication</keyword>
<dbReference type="GO" id="GO:0008408">
    <property type="term" value="F:3'-5' exonuclease activity"/>
    <property type="evidence" value="ECO:0007669"/>
    <property type="project" value="InterPro"/>
</dbReference>
<evidence type="ECO:0000256" key="1">
    <source>
        <dbReference type="ARBA" id="ARBA00004496"/>
    </source>
</evidence>
<evidence type="ECO:0000313" key="12">
    <source>
        <dbReference type="EMBL" id="SHG83114.1"/>
    </source>
</evidence>
<dbReference type="Gene3D" id="1.10.10.1600">
    <property type="entry name" value="Bacterial DNA polymerase III alpha subunit, thumb domain"/>
    <property type="match status" value="1"/>
</dbReference>
<dbReference type="Pfam" id="PF02811">
    <property type="entry name" value="PHP"/>
    <property type="match status" value="1"/>
</dbReference>
<dbReference type="Gene3D" id="1.10.150.870">
    <property type="match status" value="1"/>
</dbReference>
<comment type="catalytic activity">
    <reaction evidence="10">
        <text>DNA(n) + a 2'-deoxyribonucleoside 5'-triphosphate = DNA(n+1) + diphosphate</text>
        <dbReference type="Rhea" id="RHEA:22508"/>
        <dbReference type="Rhea" id="RHEA-COMP:17339"/>
        <dbReference type="Rhea" id="RHEA-COMP:17340"/>
        <dbReference type="ChEBI" id="CHEBI:33019"/>
        <dbReference type="ChEBI" id="CHEBI:61560"/>
        <dbReference type="ChEBI" id="CHEBI:173112"/>
        <dbReference type="EC" id="2.7.7.7"/>
    </reaction>
</comment>
<evidence type="ECO:0000256" key="2">
    <source>
        <dbReference type="ARBA" id="ARBA00009496"/>
    </source>
</evidence>